<protein>
    <recommendedName>
        <fullName evidence="10">Putative proline/betaine transporter</fullName>
    </recommendedName>
</protein>
<dbReference type="Pfam" id="PF07690">
    <property type="entry name" value="MFS_1"/>
    <property type="match status" value="1"/>
</dbReference>
<keyword evidence="3" id="KW-0813">Transport</keyword>
<evidence type="ECO:0000256" key="8">
    <source>
        <dbReference type="ARBA" id="ARBA00023136"/>
    </source>
</evidence>
<evidence type="ECO:0000256" key="5">
    <source>
        <dbReference type="ARBA" id="ARBA00022692"/>
    </source>
</evidence>
<dbReference type="InterPro" id="IPR005828">
    <property type="entry name" value="MFS_sugar_transport-like"/>
</dbReference>
<feature type="domain" description="Major facilitator superfamily (MFS) profile" evidence="12">
    <location>
        <begin position="32"/>
        <end position="442"/>
    </location>
</feature>
<evidence type="ECO:0000256" key="6">
    <source>
        <dbReference type="ARBA" id="ARBA00022847"/>
    </source>
</evidence>
<proteinExistence type="inferred from homology"/>
<dbReference type="SUPFAM" id="SSF103473">
    <property type="entry name" value="MFS general substrate transporter"/>
    <property type="match status" value="1"/>
</dbReference>
<feature type="transmembrane region" description="Helical" evidence="11">
    <location>
        <begin position="257"/>
        <end position="282"/>
    </location>
</feature>
<feature type="transmembrane region" description="Helical" evidence="11">
    <location>
        <begin position="389"/>
        <end position="413"/>
    </location>
</feature>
<evidence type="ECO:0000313" key="14">
    <source>
        <dbReference type="Proteomes" id="UP000564496"/>
    </source>
</evidence>
<feature type="transmembrane region" description="Helical" evidence="11">
    <location>
        <begin position="105"/>
        <end position="123"/>
    </location>
</feature>
<feature type="transmembrane region" description="Helical" evidence="11">
    <location>
        <begin position="294"/>
        <end position="317"/>
    </location>
</feature>
<feature type="transmembrane region" description="Helical" evidence="11">
    <location>
        <begin position="205"/>
        <end position="224"/>
    </location>
</feature>
<feature type="transmembrane region" description="Helical" evidence="11">
    <location>
        <begin position="69"/>
        <end position="93"/>
    </location>
</feature>
<dbReference type="Proteomes" id="UP000564496">
    <property type="component" value="Unassembled WGS sequence"/>
</dbReference>
<comment type="similarity">
    <text evidence="2">Belongs to the major facilitator superfamily. Metabolite:H+ Symporter (MHS) family (TC 2.A.1.6) family.</text>
</comment>
<evidence type="ECO:0000256" key="2">
    <source>
        <dbReference type="ARBA" id="ARBA00008240"/>
    </source>
</evidence>
<dbReference type="PANTHER" id="PTHR43045">
    <property type="entry name" value="SHIKIMATE TRANSPORTER"/>
    <property type="match status" value="1"/>
</dbReference>
<dbReference type="InterPro" id="IPR005829">
    <property type="entry name" value="Sugar_transporter_CS"/>
</dbReference>
<sequence>MSHLDHPEPPAAPDAHEHAGARIPTAAQRRRVGAASLIGTTIEWYDYFIFGSAAALVFGPLFFPQVDPLTGTLASFATFAVGFIARPIGGIVMGHFGDRVGRKSMLVTSMMMMGVATVLIGLLPTYDAIGIAAPVLLVILRLVQGFGVGGEWGGAVLMAVEYAPRKRRAIFGALPQMGLPAGVILANLAFIVAAQQLAPEEFAQWGWRVPFLLSAILIIVGLVLRLKIEESPEFAGVQSRSEVERAPMVEVVRSHPWNLMLASAASVAAPALGYLILVYMLSYGSGVLGHAPRTVLWVIVGASVAWLIAVGLSAVAAERFGRKRVFLAGALLVAAWAFPFFALVDSGNVAAMLLAMTVAAVAVATMAGPQAALVADLFPVQVRYSGASLAYQVGSVLGGAFAPSIATSLFAAYHESWPIALYMAGLGAISFGALLFLREEPTRTIG</sequence>
<dbReference type="InterPro" id="IPR020846">
    <property type="entry name" value="MFS_dom"/>
</dbReference>
<feature type="transmembrane region" description="Helical" evidence="11">
    <location>
        <begin position="419"/>
        <end position="437"/>
    </location>
</feature>
<comment type="caution">
    <text evidence="13">The sequence shown here is derived from an EMBL/GenBank/DDBJ whole genome shotgun (WGS) entry which is preliminary data.</text>
</comment>
<evidence type="ECO:0000256" key="3">
    <source>
        <dbReference type="ARBA" id="ARBA00022448"/>
    </source>
</evidence>
<dbReference type="Pfam" id="PF00083">
    <property type="entry name" value="Sugar_tr"/>
    <property type="match status" value="1"/>
</dbReference>
<dbReference type="Gene3D" id="1.20.1250.20">
    <property type="entry name" value="MFS general substrate transporter like domains"/>
    <property type="match status" value="2"/>
</dbReference>
<keyword evidence="14" id="KW-1185">Reference proteome</keyword>
<dbReference type="FunFam" id="1.20.1250.20:FF:000001">
    <property type="entry name" value="Dicarboxylate MFS transporter"/>
    <property type="match status" value="1"/>
</dbReference>
<keyword evidence="8 11" id="KW-0472">Membrane</keyword>
<feature type="transmembrane region" description="Helical" evidence="11">
    <location>
        <begin position="129"/>
        <end position="148"/>
    </location>
</feature>
<dbReference type="PROSITE" id="PS00216">
    <property type="entry name" value="SUGAR_TRANSPORT_1"/>
    <property type="match status" value="1"/>
</dbReference>
<accession>A0A7Z0DNJ2</accession>
<keyword evidence="6" id="KW-0769">Symport</keyword>
<organism evidence="13 14">
    <name type="scientific">Nocardioides panzhihuensis</name>
    <dbReference type="NCBI Taxonomy" id="860243"/>
    <lineage>
        <taxon>Bacteria</taxon>
        <taxon>Bacillati</taxon>
        <taxon>Actinomycetota</taxon>
        <taxon>Actinomycetes</taxon>
        <taxon>Propionibacteriales</taxon>
        <taxon>Nocardioidaceae</taxon>
        <taxon>Nocardioides</taxon>
    </lineage>
</organism>
<dbReference type="PANTHER" id="PTHR43045:SF1">
    <property type="entry name" value="SHIKIMATE TRANSPORTER"/>
    <property type="match status" value="1"/>
</dbReference>
<evidence type="ECO:0000313" key="13">
    <source>
        <dbReference type="EMBL" id="NYI78926.1"/>
    </source>
</evidence>
<comment type="function">
    <text evidence="9">May be a proton symporter involved in the uptake of osmolytes such as proline and glycine betaine.</text>
</comment>
<comment type="subcellular location">
    <subcellularLocation>
        <location evidence="1">Cell membrane</location>
        <topology evidence="1">Multi-pass membrane protein</topology>
    </subcellularLocation>
</comment>
<keyword evidence="5 11" id="KW-0812">Transmembrane</keyword>
<feature type="transmembrane region" description="Helical" evidence="11">
    <location>
        <begin position="44"/>
        <end position="63"/>
    </location>
</feature>
<dbReference type="AlphaFoldDB" id="A0A7Z0DNJ2"/>
<feature type="transmembrane region" description="Helical" evidence="11">
    <location>
        <begin position="349"/>
        <end position="368"/>
    </location>
</feature>
<evidence type="ECO:0000256" key="9">
    <source>
        <dbReference type="ARBA" id="ARBA00037295"/>
    </source>
</evidence>
<dbReference type="EMBL" id="JACBZR010000001">
    <property type="protein sequence ID" value="NYI78926.1"/>
    <property type="molecule type" value="Genomic_DNA"/>
</dbReference>
<evidence type="ECO:0000256" key="11">
    <source>
        <dbReference type="SAM" id="Phobius"/>
    </source>
</evidence>
<name>A0A7Z0DNJ2_9ACTN</name>
<evidence type="ECO:0000256" key="7">
    <source>
        <dbReference type="ARBA" id="ARBA00022989"/>
    </source>
</evidence>
<dbReference type="InterPro" id="IPR011701">
    <property type="entry name" value="MFS"/>
</dbReference>
<evidence type="ECO:0000259" key="12">
    <source>
        <dbReference type="PROSITE" id="PS50850"/>
    </source>
</evidence>
<keyword evidence="4" id="KW-1003">Cell membrane</keyword>
<evidence type="ECO:0000256" key="1">
    <source>
        <dbReference type="ARBA" id="ARBA00004651"/>
    </source>
</evidence>
<dbReference type="InterPro" id="IPR036259">
    <property type="entry name" value="MFS_trans_sf"/>
</dbReference>
<dbReference type="CDD" id="cd17369">
    <property type="entry name" value="MFS_ShiA_like"/>
    <property type="match status" value="1"/>
</dbReference>
<reference evidence="13 14" key="1">
    <citation type="submission" date="2020-07" db="EMBL/GenBank/DDBJ databases">
        <title>Sequencing the genomes of 1000 actinobacteria strains.</title>
        <authorList>
            <person name="Klenk H.-P."/>
        </authorList>
    </citation>
    <scope>NUCLEOTIDE SEQUENCE [LARGE SCALE GENOMIC DNA]</scope>
    <source>
        <strain evidence="13 14">DSM 26487</strain>
    </source>
</reference>
<dbReference type="PROSITE" id="PS50850">
    <property type="entry name" value="MFS"/>
    <property type="match status" value="1"/>
</dbReference>
<feature type="transmembrane region" description="Helical" evidence="11">
    <location>
        <begin position="169"/>
        <end position="193"/>
    </location>
</feature>
<dbReference type="GO" id="GO:0015293">
    <property type="term" value="F:symporter activity"/>
    <property type="evidence" value="ECO:0007669"/>
    <property type="project" value="UniProtKB-KW"/>
</dbReference>
<dbReference type="GO" id="GO:0005886">
    <property type="term" value="C:plasma membrane"/>
    <property type="evidence" value="ECO:0007669"/>
    <property type="project" value="UniProtKB-SubCell"/>
</dbReference>
<evidence type="ECO:0000256" key="10">
    <source>
        <dbReference type="ARBA" id="ARBA00039918"/>
    </source>
</evidence>
<dbReference type="RefSeq" id="WP_179659231.1">
    <property type="nucleotide sequence ID" value="NZ_JACBZR010000001.1"/>
</dbReference>
<feature type="transmembrane region" description="Helical" evidence="11">
    <location>
        <begin position="324"/>
        <end position="343"/>
    </location>
</feature>
<keyword evidence="7 11" id="KW-1133">Transmembrane helix</keyword>
<evidence type="ECO:0000256" key="4">
    <source>
        <dbReference type="ARBA" id="ARBA00022475"/>
    </source>
</evidence>
<gene>
    <name evidence="13" type="ORF">BJ988_003574</name>
</gene>